<evidence type="ECO:0000313" key="7">
    <source>
        <dbReference type="EMBL" id="KAJ3553815.1"/>
    </source>
</evidence>
<evidence type="ECO:0000256" key="1">
    <source>
        <dbReference type="ARBA" id="ARBA00004123"/>
    </source>
</evidence>
<dbReference type="PANTHER" id="PTHR46481">
    <property type="entry name" value="ZINC FINGER BED DOMAIN-CONTAINING PROTEIN 4"/>
    <property type="match status" value="1"/>
</dbReference>
<dbReference type="GO" id="GO:0005634">
    <property type="term" value="C:nucleus"/>
    <property type="evidence" value="ECO:0007669"/>
    <property type="project" value="UniProtKB-SubCell"/>
</dbReference>
<keyword evidence="5" id="KW-0539">Nucleus</keyword>
<reference evidence="7" key="1">
    <citation type="submission" date="2022-07" db="EMBL/GenBank/DDBJ databases">
        <title>Genome Sequence of Leucocoprinus birnbaumii.</title>
        <authorList>
            <person name="Buettner E."/>
        </authorList>
    </citation>
    <scope>NUCLEOTIDE SEQUENCE</scope>
    <source>
        <strain evidence="7">VT141</strain>
    </source>
</reference>
<feature type="region of interest" description="Disordered" evidence="6">
    <location>
        <begin position="1"/>
        <end position="51"/>
    </location>
</feature>
<comment type="caution">
    <text evidence="7">The sequence shown here is derived from an EMBL/GenBank/DDBJ whole genome shotgun (WGS) entry which is preliminary data.</text>
</comment>
<evidence type="ECO:0000256" key="3">
    <source>
        <dbReference type="ARBA" id="ARBA00022771"/>
    </source>
</evidence>
<evidence type="ECO:0000256" key="2">
    <source>
        <dbReference type="ARBA" id="ARBA00022723"/>
    </source>
</evidence>
<dbReference type="SUPFAM" id="SSF53098">
    <property type="entry name" value="Ribonuclease H-like"/>
    <property type="match status" value="1"/>
</dbReference>
<dbReference type="InterPro" id="IPR052035">
    <property type="entry name" value="ZnF_BED_domain_contain"/>
</dbReference>
<sequence length="220" mass="24391">MKRVKLTVSNTSLKAKASTRQSPVTVKEEEDHEAGSLPREPEPAHLKSSGHAKCNIIVDLVDDKSVEDEPTSGVGGSGDRKNDVPEEAEEEAEAQLVSYEEDGVMTTYLLDIVEVAVSHMGENLAQAFVEVIEFFNVTEKLLAVACDNASNNDMMLDELDDQWETFSQEEARVHCFCHILDLIAKSVICQFDVEPSKKKKTHVAVEQASKENQENELTEL</sequence>
<accession>A0AAD5VID3</accession>
<keyword evidence="3" id="KW-0863">Zinc-finger</keyword>
<keyword evidence="4" id="KW-0862">Zinc</keyword>
<dbReference type="Proteomes" id="UP001213000">
    <property type="component" value="Unassembled WGS sequence"/>
</dbReference>
<evidence type="ECO:0000313" key="8">
    <source>
        <dbReference type="Proteomes" id="UP001213000"/>
    </source>
</evidence>
<comment type="subcellular location">
    <subcellularLocation>
        <location evidence="1">Nucleus</location>
    </subcellularLocation>
</comment>
<name>A0AAD5VID3_9AGAR</name>
<proteinExistence type="predicted"/>
<protein>
    <submittedName>
        <fullName evidence="7">Uncharacterized protein</fullName>
    </submittedName>
</protein>
<gene>
    <name evidence="7" type="ORF">NP233_g12561</name>
</gene>
<dbReference type="InterPro" id="IPR012337">
    <property type="entry name" value="RNaseH-like_sf"/>
</dbReference>
<dbReference type="EMBL" id="JANIEX010001865">
    <property type="protein sequence ID" value="KAJ3553815.1"/>
    <property type="molecule type" value="Genomic_DNA"/>
</dbReference>
<feature type="compositionally biased region" description="Polar residues" evidence="6">
    <location>
        <begin position="7"/>
        <end position="24"/>
    </location>
</feature>
<dbReference type="PANTHER" id="PTHR46481:SF10">
    <property type="entry name" value="ZINC FINGER BED DOMAIN-CONTAINING PROTEIN 39"/>
    <property type="match status" value="1"/>
</dbReference>
<dbReference type="GO" id="GO:0008270">
    <property type="term" value="F:zinc ion binding"/>
    <property type="evidence" value="ECO:0007669"/>
    <property type="project" value="UniProtKB-KW"/>
</dbReference>
<dbReference type="AlphaFoldDB" id="A0AAD5VID3"/>
<evidence type="ECO:0000256" key="5">
    <source>
        <dbReference type="ARBA" id="ARBA00023242"/>
    </source>
</evidence>
<feature type="region of interest" description="Disordered" evidence="6">
    <location>
        <begin position="65"/>
        <end position="90"/>
    </location>
</feature>
<evidence type="ECO:0000256" key="4">
    <source>
        <dbReference type="ARBA" id="ARBA00022833"/>
    </source>
</evidence>
<organism evidence="7 8">
    <name type="scientific">Leucocoprinus birnbaumii</name>
    <dbReference type="NCBI Taxonomy" id="56174"/>
    <lineage>
        <taxon>Eukaryota</taxon>
        <taxon>Fungi</taxon>
        <taxon>Dikarya</taxon>
        <taxon>Basidiomycota</taxon>
        <taxon>Agaricomycotina</taxon>
        <taxon>Agaricomycetes</taxon>
        <taxon>Agaricomycetidae</taxon>
        <taxon>Agaricales</taxon>
        <taxon>Agaricineae</taxon>
        <taxon>Agaricaceae</taxon>
        <taxon>Leucocoprinus</taxon>
    </lineage>
</organism>
<evidence type="ECO:0000256" key="6">
    <source>
        <dbReference type="SAM" id="MobiDB-lite"/>
    </source>
</evidence>
<keyword evidence="2" id="KW-0479">Metal-binding</keyword>
<keyword evidence="8" id="KW-1185">Reference proteome</keyword>